<evidence type="ECO:0000313" key="1">
    <source>
        <dbReference type="EMBL" id="GGM24031.1"/>
    </source>
</evidence>
<sequence>MVVVRCELFRTLAEDVADTLLFTYPIDDVENMTKFLKHVRNLPSDAKEIF</sequence>
<name>A0A917TI37_9BACI</name>
<dbReference type="Proteomes" id="UP000618460">
    <property type="component" value="Unassembled WGS sequence"/>
</dbReference>
<comment type="caution">
    <text evidence="1">The sequence shown here is derived from an EMBL/GenBank/DDBJ whole genome shotgun (WGS) entry which is preliminary data.</text>
</comment>
<evidence type="ECO:0000313" key="2">
    <source>
        <dbReference type="Proteomes" id="UP000618460"/>
    </source>
</evidence>
<dbReference type="Pfam" id="PF04439">
    <property type="entry name" value="Adenyl_transf"/>
    <property type="match status" value="1"/>
</dbReference>
<dbReference type="SUPFAM" id="SSF81631">
    <property type="entry name" value="PAP/OAS1 substrate-binding domain"/>
    <property type="match status" value="1"/>
</dbReference>
<gene>
    <name evidence="1" type="ORF">GCM10011351_07250</name>
</gene>
<protein>
    <submittedName>
        <fullName evidence="1">Uncharacterized protein</fullName>
    </submittedName>
</protein>
<accession>A0A917TI37</accession>
<dbReference type="EMBL" id="BMLG01000001">
    <property type="protein sequence ID" value="GGM24031.1"/>
    <property type="molecule type" value="Genomic_DNA"/>
</dbReference>
<dbReference type="Gene3D" id="1.20.120.330">
    <property type="entry name" value="Nucleotidyltransferases domain 2"/>
    <property type="match status" value="1"/>
</dbReference>
<keyword evidence="2" id="KW-1185">Reference proteome</keyword>
<organism evidence="1 2">
    <name type="scientific">Paraliobacillus quinghaiensis</name>
    <dbReference type="NCBI Taxonomy" id="470815"/>
    <lineage>
        <taxon>Bacteria</taxon>
        <taxon>Bacillati</taxon>
        <taxon>Bacillota</taxon>
        <taxon>Bacilli</taxon>
        <taxon>Bacillales</taxon>
        <taxon>Bacillaceae</taxon>
        <taxon>Paraliobacillus</taxon>
    </lineage>
</organism>
<proteinExistence type="predicted"/>
<dbReference type="RefSeq" id="WP_229666597.1">
    <property type="nucleotide sequence ID" value="NZ_BMLG01000001.1"/>
</dbReference>
<dbReference type="AlphaFoldDB" id="A0A917TI37"/>
<dbReference type="InterPro" id="IPR007530">
    <property type="entry name" value="Aminoglycoside_adenylylTfrase"/>
</dbReference>
<reference evidence="1" key="1">
    <citation type="journal article" date="2014" name="Int. J. Syst. Evol. Microbiol.">
        <title>Complete genome sequence of Corynebacterium casei LMG S-19264T (=DSM 44701T), isolated from a smear-ripened cheese.</title>
        <authorList>
            <consortium name="US DOE Joint Genome Institute (JGI-PGF)"/>
            <person name="Walter F."/>
            <person name="Albersmeier A."/>
            <person name="Kalinowski J."/>
            <person name="Ruckert C."/>
        </authorList>
    </citation>
    <scope>NUCLEOTIDE SEQUENCE</scope>
    <source>
        <strain evidence="1">CGMCC 1.6333</strain>
    </source>
</reference>
<reference evidence="1" key="2">
    <citation type="submission" date="2020-09" db="EMBL/GenBank/DDBJ databases">
        <authorList>
            <person name="Sun Q."/>
            <person name="Zhou Y."/>
        </authorList>
    </citation>
    <scope>NUCLEOTIDE SEQUENCE</scope>
    <source>
        <strain evidence="1">CGMCC 1.6333</strain>
    </source>
</reference>